<name>A0A4R2RW91_9FIRM</name>
<keyword evidence="3" id="KW-1185">Reference proteome</keyword>
<dbReference type="AlphaFoldDB" id="A0A4R2RW91"/>
<dbReference type="InterPro" id="IPR037522">
    <property type="entry name" value="HD_GYP_dom"/>
</dbReference>
<dbReference type="PROSITE" id="PS51832">
    <property type="entry name" value="HD_GYP"/>
    <property type="match status" value="1"/>
</dbReference>
<dbReference type="Pfam" id="PF13487">
    <property type="entry name" value="HD_5"/>
    <property type="match status" value="1"/>
</dbReference>
<reference evidence="2 3" key="1">
    <citation type="submission" date="2019-03" db="EMBL/GenBank/DDBJ databases">
        <title>Genomic Encyclopedia of Type Strains, Phase IV (KMG-IV): sequencing the most valuable type-strain genomes for metagenomic binning, comparative biology and taxonomic classification.</title>
        <authorList>
            <person name="Goeker M."/>
        </authorList>
    </citation>
    <scope>NUCLEOTIDE SEQUENCE [LARGE SCALE GENOMIC DNA]</scope>
    <source>
        <strain evidence="2 3">DSM 11170</strain>
    </source>
</reference>
<sequence>MALELEASEIKNHHKRVAYIAVSIGEALELQSQELLELYCAASVHDIGAVKTVEKKCLLNVNVRLQNNHSCYKGYHLLKNVPHFENISKIILHHQDCWSERKETYSFDLLSDLIHVADLMVSTLTNTHILHQHSEIMDKLNDAFGTVLRPDLKDVINEIGTRQSFWLDLMSPYIDKLTLEKLDKDSFEVNFTFEALRSLIQVYSKIIDMKCNFTYRHSHLVTNSVVQLGMLAGLSSDKVRRLELSGLMHDLGKISIPESILRKSGPLTSDEFKIIQQHAYHTYHIIKNIPEFSDIARWAAFHHERLDGKGYPFRVGRADLDIGCRIVAVADIFSALIEDRPYRSGLDRGQIEATFIKIVKDNAVDAEIVHLLFENYDLFEYVKEFTEVLSNYES</sequence>
<organism evidence="2 3">
    <name type="scientific">Heliophilum fasciatum</name>
    <dbReference type="NCBI Taxonomy" id="35700"/>
    <lineage>
        <taxon>Bacteria</taxon>
        <taxon>Bacillati</taxon>
        <taxon>Bacillota</taxon>
        <taxon>Clostridia</taxon>
        <taxon>Eubacteriales</taxon>
        <taxon>Heliobacteriaceae</taxon>
        <taxon>Heliophilum</taxon>
    </lineage>
</organism>
<protein>
    <submittedName>
        <fullName evidence="2">HD domain-containing protein</fullName>
    </submittedName>
</protein>
<evidence type="ECO:0000259" key="1">
    <source>
        <dbReference type="PROSITE" id="PS51832"/>
    </source>
</evidence>
<dbReference type="Proteomes" id="UP000294813">
    <property type="component" value="Unassembled WGS sequence"/>
</dbReference>
<dbReference type="EMBL" id="SLXT01000002">
    <property type="protein sequence ID" value="TCP68710.1"/>
    <property type="molecule type" value="Genomic_DNA"/>
</dbReference>
<gene>
    <name evidence="2" type="ORF">EDD73_102106</name>
</gene>
<dbReference type="Pfam" id="PF01966">
    <property type="entry name" value="HD"/>
    <property type="match status" value="1"/>
</dbReference>
<dbReference type="RefSeq" id="WP_131917907.1">
    <property type="nucleotide sequence ID" value="NZ_JAOQNU010000002.1"/>
</dbReference>
<dbReference type="InterPro" id="IPR006674">
    <property type="entry name" value="HD_domain"/>
</dbReference>
<dbReference type="PANTHER" id="PTHR43155:SF1">
    <property type="entry name" value="3'3'-CGAMP-SPECIFIC PHOSPHODIESTERASE 1"/>
    <property type="match status" value="1"/>
</dbReference>
<dbReference type="CDD" id="cd00077">
    <property type="entry name" value="HDc"/>
    <property type="match status" value="2"/>
</dbReference>
<dbReference type="Gene3D" id="1.10.3210.10">
    <property type="entry name" value="Hypothetical protein af1432"/>
    <property type="match status" value="2"/>
</dbReference>
<dbReference type="SUPFAM" id="SSF109604">
    <property type="entry name" value="HD-domain/PDEase-like"/>
    <property type="match status" value="2"/>
</dbReference>
<dbReference type="OrthoDB" id="9804747at2"/>
<evidence type="ECO:0000313" key="2">
    <source>
        <dbReference type="EMBL" id="TCP68710.1"/>
    </source>
</evidence>
<proteinExistence type="predicted"/>
<comment type="caution">
    <text evidence="2">The sequence shown here is derived from an EMBL/GenBank/DDBJ whole genome shotgun (WGS) entry which is preliminary data.</text>
</comment>
<evidence type="ECO:0000313" key="3">
    <source>
        <dbReference type="Proteomes" id="UP000294813"/>
    </source>
</evidence>
<dbReference type="InterPro" id="IPR003607">
    <property type="entry name" value="HD/PDEase_dom"/>
</dbReference>
<accession>A0A4R2RW91</accession>
<dbReference type="SMART" id="SM00471">
    <property type="entry name" value="HDc"/>
    <property type="match status" value="2"/>
</dbReference>
<dbReference type="PANTHER" id="PTHR43155">
    <property type="entry name" value="CYCLIC DI-GMP PHOSPHODIESTERASE PA4108-RELATED"/>
    <property type="match status" value="1"/>
</dbReference>
<feature type="domain" description="HD-GYP" evidence="1">
    <location>
        <begin position="192"/>
        <end position="388"/>
    </location>
</feature>